<dbReference type="KEGG" id="splu:LK06_026315"/>
<dbReference type="GO" id="GO:0016491">
    <property type="term" value="F:oxidoreductase activity"/>
    <property type="evidence" value="ECO:0007669"/>
    <property type="project" value="InterPro"/>
</dbReference>
<dbReference type="InterPro" id="IPR036291">
    <property type="entry name" value="NAD(P)-bd_dom_sf"/>
</dbReference>
<dbReference type="Proteomes" id="UP000031501">
    <property type="component" value="Chromosome"/>
</dbReference>
<dbReference type="Pfam" id="PF08240">
    <property type="entry name" value="ADH_N"/>
    <property type="match status" value="1"/>
</dbReference>
<dbReference type="Gene3D" id="3.40.50.720">
    <property type="entry name" value="NAD(P)-binding Rossmann-like Domain"/>
    <property type="match status" value="1"/>
</dbReference>
<dbReference type="PANTHER" id="PTHR44154:SF1">
    <property type="entry name" value="QUINONE OXIDOREDUCTASE"/>
    <property type="match status" value="1"/>
</dbReference>
<dbReference type="Gene3D" id="3.90.180.10">
    <property type="entry name" value="Medium-chain alcohol dehydrogenases, catalytic domain"/>
    <property type="match status" value="1"/>
</dbReference>
<accession>A0A221P4D7</accession>
<dbReference type="RefSeq" id="WP_039648043.1">
    <property type="nucleotide sequence ID" value="NZ_CP021080.1"/>
</dbReference>
<dbReference type="EMBL" id="CP022433">
    <property type="protein sequence ID" value="ASN27143.1"/>
    <property type="molecule type" value="Genomic_DNA"/>
</dbReference>
<dbReference type="InterPro" id="IPR013149">
    <property type="entry name" value="ADH-like_C"/>
</dbReference>
<dbReference type="CDD" id="cd08253">
    <property type="entry name" value="zeta_crystallin"/>
    <property type="match status" value="1"/>
</dbReference>
<keyword evidence="4" id="KW-1185">Reference proteome</keyword>
<dbReference type="AlphaFoldDB" id="A0A221P4D7"/>
<protein>
    <submittedName>
        <fullName evidence="3">NADPH:quinone reductase</fullName>
    </submittedName>
</protein>
<dbReference type="InterPro" id="IPR051603">
    <property type="entry name" value="Zinc-ADH_QOR/CCCR"/>
</dbReference>
<dbReference type="SMART" id="SM00829">
    <property type="entry name" value="PKS_ER"/>
    <property type="match status" value="1"/>
</dbReference>
<evidence type="ECO:0000313" key="4">
    <source>
        <dbReference type="Proteomes" id="UP000031501"/>
    </source>
</evidence>
<dbReference type="PANTHER" id="PTHR44154">
    <property type="entry name" value="QUINONE OXIDOREDUCTASE"/>
    <property type="match status" value="1"/>
</dbReference>
<dbReference type="SUPFAM" id="SSF50129">
    <property type="entry name" value="GroES-like"/>
    <property type="match status" value="1"/>
</dbReference>
<feature type="domain" description="Enoyl reductase (ER)" evidence="2">
    <location>
        <begin position="10"/>
        <end position="321"/>
    </location>
</feature>
<dbReference type="Pfam" id="PF00107">
    <property type="entry name" value="ADH_zinc_N"/>
    <property type="match status" value="1"/>
</dbReference>
<gene>
    <name evidence="3" type="ORF">LK07_27470</name>
</gene>
<dbReference type="InterPro" id="IPR013154">
    <property type="entry name" value="ADH-like_N"/>
</dbReference>
<dbReference type="InterPro" id="IPR020843">
    <property type="entry name" value="ER"/>
</dbReference>
<evidence type="ECO:0000256" key="1">
    <source>
        <dbReference type="ARBA" id="ARBA00022857"/>
    </source>
</evidence>
<reference evidence="3 4" key="1">
    <citation type="submission" date="2017-07" db="EMBL/GenBank/DDBJ databases">
        <title>Genome sequence of Streptomyces pluripotens MUSC 137T.</title>
        <authorList>
            <person name="Ser H.-L."/>
            <person name="Lee L.-H."/>
        </authorList>
    </citation>
    <scope>NUCLEOTIDE SEQUENCE [LARGE SCALE GENOMIC DNA]</scope>
    <source>
        <strain evidence="3 4">MUSC 137</strain>
    </source>
</reference>
<evidence type="ECO:0000313" key="3">
    <source>
        <dbReference type="EMBL" id="ASN27143.1"/>
    </source>
</evidence>
<organism evidence="3 4">
    <name type="scientific">Streptomyces pluripotens</name>
    <dbReference type="NCBI Taxonomy" id="1355015"/>
    <lineage>
        <taxon>Bacteria</taxon>
        <taxon>Bacillati</taxon>
        <taxon>Actinomycetota</taxon>
        <taxon>Actinomycetes</taxon>
        <taxon>Kitasatosporales</taxon>
        <taxon>Streptomycetaceae</taxon>
        <taxon>Streptomyces</taxon>
    </lineage>
</organism>
<sequence length="330" mass="34546">MLAAYVNRLGSPEEIRHGELPPPRPRSNEVLVNVCATTVNPVDTFVRSGQYPTTLSFPFVIGRDLVGVVAEAGADASGFAPGDWVWCNSLGHDGRQGAAAEQAVVAADRLYHLPEGVAPTAAVAVVHPAATAWLALFRHGCFRRGETVLVAGAAGNVGSALVVLAAEAGARVLATAARCDLAYTRGLGAAEAFDYADPRLTEHLRSRCPRGIDVHLDTSGRNDLGTAVELLAPRGRIVLLAGARTHPVLPAGALYTKDGSIRGFVISRATTAELGEVAGALNRLLPTGRLRARRTQTLPLPAAAEAHRRMEAGELHGKRLILDIAGATAP</sequence>
<evidence type="ECO:0000259" key="2">
    <source>
        <dbReference type="SMART" id="SM00829"/>
    </source>
</evidence>
<dbReference type="OrthoDB" id="4190732at2"/>
<keyword evidence="1" id="KW-0521">NADP</keyword>
<dbReference type="InterPro" id="IPR011032">
    <property type="entry name" value="GroES-like_sf"/>
</dbReference>
<name>A0A221P4D7_9ACTN</name>
<proteinExistence type="predicted"/>
<dbReference type="SUPFAM" id="SSF51735">
    <property type="entry name" value="NAD(P)-binding Rossmann-fold domains"/>
    <property type="match status" value="1"/>
</dbReference>
<dbReference type="STRING" id="1355015.LK06_026315"/>